<dbReference type="Proteomes" id="UP001178507">
    <property type="component" value="Unassembled WGS sequence"/>
</dbReference>
<keyword evidence="1" id="KW-0847">Vitamin C</keyword>
<gene>
    <name evidence="3" type="ORF">EVOR1521_LOCUS19037</name>
</gene>
<dbReference type="InterPro" id="IPR051559">
    <property type="entry name" value="HIF_prolyl_hydroxylases"/>
</dbReference>
<dbReference type="Pfam" id="PF13640">
    <property type="entry name" value="2OG-FeII_Oxy_3"/>
    <property type="match status" value="1"/>
</dbReference>
<name>A0AA36IX31_9DINO</name>
<dbReference type="GO" id="GO:0031543">
    <property type="term" value="F:peptidyl-proline dioxygenase activity"/>
    <property type="evidence" value="ECO:0007669"/>
    <property type="project" value="TreeGrafter"/>
</dbReference>
<reference evidence="3" key="1">
    <citation type="submission" date="2023-08" db="EMBL/GenBank/DDBJ databases">
        <authorList>
            <person name="Chen Y."/>
            <person name="Shah S."/>
            <person name="Dougan E. K."/>
            <person name="Thang M."/>
            <person name="Chan C."/>
        </authorList>
    </citation>
    <scope>NUCLEOTIDE SEQUENCE</scope>
</reference>
<sequence>MAPAYGPAGTAGFAFYDGLWVPLLRDGQSAEEAAAGTEGLLDEAQTLEAAQRLLRGEVAVLDGVLSSDALKEIREELRLLASAGGLQPNPKVQAGNVEIRTDQVCYLRDPSSFTPVEMEGVFRPPLGGPRLRRCHRALRATGAQLEKGFARAATPRKLIVTDWSQLAQYVDGSGFYKWHTDGLDAKSLGFGPRAWYLWLQLGALRRRSVTGILYLNEEDWPSSGGGALRCKAPAAGLPSDRDGAVEVLPKGGRLVLFNSQQVEHEAKTNGGRHTAGALGLDGAGLWQITGCTGVVLLQVGICSCQGRPMLISMNVTEELNFNADAVLDGRDQGYLNTASASLQFSAVTIPWKPKVMILRQLIAALLVILPVDARGLFSKYTKVLPFKECTCNCCIREPRRFSELPPDGKGSNFKCALAPSSDPNYSALQCNDQCTVVNDPIFFRSSTLSTDRFCFYHCVPTSGGSASAVVAAAKNQDQRALENGGSLLDAACVSVPEDKLAQAISPDGNGQDAYLVA</sequence>
<dbReference type="InterPro" id="IPR044862">
    <property type="entry name" value="Pro_4_hyd_alph_FE2OG_OXY"/>
</dbReference>
<dbReference type="AlphaFoldDB" id="A0AA36IX31"/>
<dbReference type="EMBL" id="CAUJNA010002813">
    <property type="protein sequence ID" value="CAJ1394374.1"/>
    <property type="molecule type" value="Genomic_DNA"/>
</dbReference>
<protein>
    <recommendedName>
        <fullName evidence="2">Prolyl 4-hydroxylase alpha subunit Fe(2+) 2OG dioxygenase domain-containing protein</fullName>
    </recommendedName>
</protein>
<evidence type="ECO:0000256" key="1">
    <source>
        <dbReference type="ARBA" id="ARBA00022896"/>
    </source>
</evidence>
<organism evidence="3 4">
    <name type="scientific">Effrenium voratum</name>
    <dbReference type="NCBI Taxonomy" id="2562239"/>
    <lineage>
        <taxon>Eukaryota</taxon>
        <taxon>Sar</taxon>
        <taxon>Alveolata</taxon>
        <taxon>Dinophyceae</taxon>
        <taxon>Suessiales</taxon>
        <taxon>Symbiodiniaceae</taxon>
        <taxon>Effrenium</taxon>
    </lineage>
</organism>
<feature type="domain" description="Prolyl 4-hydroxylase alpha subunit Fe(2+) 2OG dioxygenase" evidence="2">
    <location>
        <begin position="165"/>
        <end position="268"/>
    </location>
</feature>
<dbReference type="PANTHER" id="PTHR12907">
    <property type="entry name" value="EGL NINE HOMOLOG-RELATED"/>
    <property type="match status" value="1"/>
</dbReference>
<dbReference type="GO" id="GO:0071456">
    <property type="term" value="P:cellular response to hypoxia"/>
    <property type="evidence" value="ECO:0007669"/>
    <property type="project" value="TreeGrafter"/>
</dbReference>
<dbReference type="GO" id="GO:0008198">
    <property type="term" value="F:ferrous iron binding"/>
    <property type="evidence" value="ECO:0007669"/>
    <property type="project" value="TreeGrafter"/>
</dbReference>
<evidence type="ECO:0000313" key="3">
    <source>
        <dbReference type="EMBL" id="CAJ1394374.1"/>
    </source>
</evidence>
<evidence type="ECO:0000313" key="4">
    <source>
        <dbReference type="Proteomes" id="UP001178507"/>
    </source>
</evidence>
<dbReference type="Gene3D" id="2.60.120.620">
    <property type="entry name" value="q2cbj1_9rhob like domain"/>
    <property type="match status" value="1"/>
</dbReference>
<proteinExistence type="predicted"/>
<comment type="caution">
    <text evidence="3">The sequence shown here is derived from an EMBL/GenBank/DDBJ whole genome shotgun (WGS) entry which is preliminary data.</text>
</comment>
<keyword evidence="4" id="KW-1185">Reference proteome</keyword>
<accession>A0AA36IX31</accession>
<dbReference type="PANTHER" id="PTHR12907:SF26">
    <property type="entry name" value="HIF PROLYL HYDROXYLASE, ISOFORM C"/>
    <property type="match status" value="1"/>
</dbReference>
<evidence type="ECO:0000259" key="2">
    <source>
        <dbReference type="Pfam" id="PF13640"/>
    </source>
</evidence>
<dbReference type="GO" id="GO:0031418">
    <property type="term" value="F:L-ascorbic acid binding"/>
    <property type="evidence" value="ECO:0007669"/>
    <property type="project" value="UniProtKB-KW"/>
</dbReference>